<keyword evidence="3" id="KW-1185">Reference proteome</keyword>
<evidence type="ECO:0000313" key="2">
    <source>
        <dbReference type="EMBL" id="KAF2736938.1"/>
    </source>
</evidence>
<name>A0A9P4QZX8_9PLEO</name>
<organism evidence="2 3">
    <name type="scientific">Polyplosphaeria fusca</name>
    <dbReference type="NCBI Taxonomy" id="682080"/>
    <lineage>
        <taxon>Eukaryota</taxon>
        <taxon>Fungi</taxon>
        <taxon>Dikarya</taxon>
        <taxon>Ascomycota</taxon>
        <taxon>Pezizomycotina</taxon>
        <taxon>Dothideomycetes</taxon>
        <taxon>Pleosporomycetidae</taxon>
        <taxon>Pleosporales</taxon>
        <taxon>Tetraplosphaeriaceae</taxon>
        <taxon>Polyplosphaeria</taxon>
    </lineage>
</organism>
<dbReference type="AlphaFoldDB" id="A0A9P4QZX8"/>
<evidence type="ECO:0000256" key="1">
    <source>
        <dbReference type="SAM" id="MobiDB-lite"/>
    </source>
</evidence>
<accession>A0A9P4QZX8</accession>
<proteinExistence type="predicted"/>
<evidence type="ECO:0000313" key="3">
    <source>
        <dbReference type="Proteomes" id="UP000799444"/>
    </source>
</evidence>
<gene>
    <name evidence="2" type="ORF">EJ04DRAFT_138805</name>
</gene>
<dbReference type="EMBL" id="ML996120">
    <property type="protein sequence ID" value="KAF2736938.1"/>
    <property type="molecule type" value="Genomic_DNA"/>
</dbReference>
<dbReference type="Proteomes" id="UP000799444">
    <property type="component" value="Unassembled WGS sequence"/>
</dbReference>
<sequence>MCRCGVVTGFAARAQAGMRPLCQYARLCPKKHRLARFEVESTQSQDAAAPGGVSGSRRRAALKHAAQDGRDGKAATAVDEWLPVRAAGDKGILTGELYLAG</sequence>
<protein>
    <submittedName>
        <fullName evidence="2">Uncharacterized protein</fullName>
    </submittedName>
</protein>
<feature type="region of interest" description="Disordered" evidence="1">
    <location>
        <begin position="39"/>
        <end position="71"/>
    </location>
</feature>
<reference evidence="2" key="1">
    <citation type="journal article" date="2020" name="Stud. Mycol.">
        <title>101 Dothideomycetes genomes: a test case for predicting lifestyles and emergence of pathogens.</title>
        <authorList>
            <person name="Haridas S."/>
            <person name="Albert R."/>
            <person name="Binder M."/>
            <person name="Bloem J."/>
            <person name="Labutti K."/>
            <person name="Salamov A."/>
            <person name="Andreopoulos B."/>
            <person name="Baker S."/>
            <person name="Barry K."/>
            <person name="Bills G."/>
            <person name="Bluhm B."/>
            <person name="Cannon C."/>
            <person name="Castanera R."/>
            <person name="Culley D."/>
            <person name="Daum C."/>
            <person name="Ezra D."/>
            <person name="Gonzalez J."/>
            <person name="Henrissat B."/>
            <person name="Kuo A."/>
            <person name="Liang C."/>
            <person name="Lipzen A."/>
            <person name="Lutzoni F."/>
            <person name="Magnuson J."/>
            <person name="Mondo S."/>
            <person name="Nolan M."/>
            <person name="Ohm R."/>
            <person name="Pangilinan J."/>
            <person name="Park H.-J."/>
            <person name="Ramirez L."/>
            <person name="Alfaro M."/>
            <person name="Sun H."/>
            <person name="Tritt A."/>
            <person name="Yoshinaga Y."/>
            <person name="Zwiers L.-H."/>
            <person name="Turgeon B."/>
            <person name="Goodwin S."/>
            <person name="Spatafora J."/>
            <person name="Crous P."/>
            <person name="Grigoriev I."/>
        </authorList>
    </citation>
    <scope>NUCLEOTIDE SEQUENCE</scope>
    <source>
        <strain evidence="2">CBS 125425</strain>
    </source>
</reference>
<comment type="caution">
    <text evidence="2">The sequence shown here is derived from an EMBL/GenBank/DDBJ whole genome shotgun (WGS) entry which is preliminary data.</text>
</comment>